<keyword evidence="3 5" id="KW-1133">Transmembrane helix</keyword>
<keyword evidence="4 5" id="KW-0472">Membrane</keyword>
<evidence type="ECO:0000256" key="3">
    <source>
        <dbReference type="ARBA" id="ARBA00022989"/>
    </source>
</evidence>
<evidence type="ECO:0000313" key="9">
    <source>
        <dbReference type="Proteomes" id="UP000600774"/>
    </source>
</evidence>
<dbReference type="InterPro" id="IPR053610">
    <property type="entry name" value="F420H2_dehydrogenase_comp"/>
</dbReference>
<proteinExistence type="predicted"/>
<feature type="transmembrane region" description="Helical" evidence="5">
    <location>
        <begin position="647"/>
        <end position="668"/>
    </location>
</feature>
<dbReference type="Pfam" id="PF00662">
    <property type="entry name" value="Proton_antipo_N"/>
    <property type="match status" value="1"/>
</dbReference>
<dbReference type="PRINTS" id="PR01435">
    <property type="entry name" value="NPOXDRDTASE5"/>
</dbReference>
<dbReference type="Gene3D" id="1.20.5.2700">
    <property type="match status" value="1"/>
</dbReference>
<feature type="transmembrane region" description="Helical" evidence="5">
    <location>
        <begin position="394"/>
        <end position="414"/>
    </location>
</feature>
<dbReference type="GO" id="GO:0015990">
    <property type="term" value="P:electron transport coupled proton transport"/>
    <property type="evidence" value="ECO:0007669"/>
    <property type="project" value="TreeGrafter"/>
</dbReference>
<dbReference type="PRINTS" id="PR01434">
    <property type="entry name" value="NADHDHGNASE5"/>
</dbReference>
<feature type="transmembrane region" description="Helical" evidence="5">
    <location>
        <begin position="12"/>
        <end position="28"/>
    </location>
</feature>
<feature type="transmembrane region" description="Helical" evidence="5">
    <location>
        <begin position="71"/>
        <end position="104"/>
    </location>
</feature>
<dbReference type="InterPro" id="IPR003945">
    <property type="entry name" value="NU5C-like"/>
</dbReference>
<feature type="transmembrane region" description="Helical" evidence="5">
    <location>
        <begin position="485"/>
        <end position="503"/>
    </location>
</feature>
<feature type="transmembrane region" description="Helical" evidence="5">
    <location>
        <begin position="291"/>
        <end position="313"/>
    </location>
</feature>
<feature type="transmembrane region" description="Helical" evidence="5">
    <location>
        <begin position="40"/>
        <end position="59"/>
    </location>
</feature>
<evidence type="ECO:0000313" key="8">
    <source>
        <dbReference type="EMBL" id="HIH93141.1"/>
    </source>
</evidence>
<accession>A0A832W8V5</accession>
<dbReference type="GO" id="GO:0008137">
    <property type="term" value="F:NADH dehydrogenase (ubiquinone) activity"/>
    <property type="evidence" value="ECO:0007669"/>
    <property type="project" value="InterPro"/>
</dbReference>
<feature type="transmembrane region" description="Helical" evidence="5">
    <location>
        <begin position="546"/>
        <end position="568"/>
    </location>
</feature>
<dbReference type="GO" id="GO:0016020">
    <property type="term" value="C:membrane"/>
    <property type="evidence" value="ECO:0007669"/>
    <property type="project" value="UniProtKB-SubCell"/>
</dbReference>
<dbReference type="GO" id="GO:0042773">
    <property type="term" value="P:ATP synthesis coupled electron transport"/>
    <property type="evidence" value="ECO:0007669"/>
    <property type="project" value="InterPro"/>
</dbReference>
<feature type="transmembrane region" description="Helical" evidence="5">
    <location>
        <begin position="116"/>
        <end position="133"/>
    </location>
</feature>
<name>A0A832W8V5_9EURY</name>
<dbReference type="RefSeq" id="WP_011021518.1">
    <property type="nucleotide sequence ID" value="NZ_DUJU01000041.1"/>
</dbReference>
<organism evidence="8 9">
    <name type="scientific">Methanosarcina acetivorans</name>
    <dbReference type="NCBI Taxonomy" id="2214"/>
    <lineage>
        <taxon>Archaea</taxon>
        <taxon>Methanobacteriati</taxon>
        <taxon>Methanobacteriota</taxon>
        <taxon>Stenosarchaea group</taxon>
        <taxon>Methanomicrobia</taxon>
        <taxon>Methanosarcinales</taxon>
        <taxon>Methanosarcinaceae</taxon>
        <taxon>Methanosarcina</taxon>
    </lineage>
</organism>
<feature type="transmembrane region" description="Helical" evidence="5">
    <location>
        <begin position="334"/>
        <end position="357"/>
    </location>
</feature>
<dbReference type="AlphaFoldDB" id="A0A832W8V5"/>
<protein>
    <submittedName>
        <fullName evidence="8">NADH-quinone oxidoreductase subunit L</fullName>
    </submittedName>
</protein>
<evidence type="ECO:0000256" key="2">
    <source>
        <dbReference type="ARBA" id="ARBA00022692"/>
    </source>
</evidence>
<feature type="transmembrane region" description="Helical" evidence="5">
    <location>
        <begin position="139"/>
        <end position="158"/>
    </location>
</feature>
<dbReference type="NCBIfam" id="NF040617">
    <property type="entry name" value="F420_dehyd_FpoL"/>
    <property type="match status" value="1"/>
</dbReference>
<dbReference type="OMA" id="QMYLFWE"/>
<dbReference type="InterPro" id="IPR018393">
    <property type="entry name" value="NADHpl_OxRdtase_5_subgr"/>
</dbReference>
<evidence type="ECO:0000256" key="5">
    <source>
        <dbReference type="SAM" id="Phobius"/>
    </source>
</evidence>
<gene>
    <name evidence="8" type="primary">nuoL</name>
    <name evidence="8" type="ORF">HA338_03560</name>
</gene>
<feature type="transmembrane region" description="Helical" evidence="5">
    <location>
        <begin position="219"/>
        <end position="245"/>
    </location>
</feature>
<evidence type="ECO:0000256" key="4">
    <source>
        <dbReference type="ARBA" id="ARBA00023136"/>
    </source>
</evidence>
<feature type="domain" description="NADH:quinone oxidoreductase/Mrp antiporter transmembrane" evidence="6">
    <location>
        <begin position="133"/>
        <end position="436"/>
    </location>
</feature>
<comment type="caution">
    <text evidence="8">The sequence shown here is derived from an EMBL/GenBank/DDBJ whole genome shotgun (WGS) entry which is preliminary data.</text>
</comment>
<feature type="transmembrane region" description="Helical" evidence="5">
    <location>
        <begin position="444"/>
        <end position="465"/>
    </location>
</feature>
<comment type="subcellular location">
    <subcellularLocation>
        <location evidence="1">Membrane</location>
        <topology evidence="1">Multi-pass membrane protein</topology>
    </subcellularLocation>
</comment>
<dbReference type="EMBL" id="DUJU01000041">
    <property type="protein sequence ID" value="HIH93141.1"/>
    <property type="molecule type" value="Genomic_DNA"/>
</dbReference>
<dbReference type="NCBIfam" id="TIGR01974">
    <property type="entry name" value="NDH_I_L"/>
    <property type="match status" value="1"/>
</dbReference>
<dbReference type="Proteomes" id="UP000600774">
    <property type="component" value="Unassembled WGS sequence"/>
</dbReference>
<evidence type="ECO:0000256" key="1">
    <source>
        <dbReference type="ARBA" id="ARBA00004141"/>
    </source>
</evidence>
<reference evidence="8" key="1">
    <citation type="journal article" date="2020" name="bioRxiv">
        <title>A rank-normalized archaeal taxonomy based on genome phylogeny resolves widespread incomplete and uneven classifications.</title>
        <authorList>
            <person name="Rinke C."/>
            <person name="Chuvochina M."/>
            <person name="Mussig A.J."/>
            <person name="Chaumeil P.-A."/>
            <person name="Waite D.W."/>
            <person name="Whitman W.B."/>
            <person name="Parks D.H."/>
            <person name="Hugenholtz P."/>
        </authorList>
    </citation>
    <scope>NUCLEOTIDE SEQUENCE</scope>
    <source>
        <strain evidence="8">UBA8876</strain>
    </source>
</reference>
<feature type="transmembrane region" description="Helical" evidence="5">
    <location>
        <begin position="179"/>
        <end position="199"/>
    </location>
</feature>
<dbReference type="GeneID" id="1473392"/>
<feature type="transmembrane region" description="Helical" evidence="5">
    <location>
        <begin position="266"/>
        <end position="285"/>
    </location>
</feature>
<dbReference type="PANTHER" id="PTHR42829:SF2">
    <property type="entry name" value="NADH-UBIQUINONE OXIDOREDUCTASE CHAIN 5"/>
    <property type="match status" value="1"/>
</dbReference>
<dbReference type="GO" id="GO:0003954">
    <property type="term" value="F:NADH dehydrogenase activity"/>
    <property type="evidence" value="ECO:0007669"/>
    <property type="project" value="TreeGrafter"/>
</dbReference>
<feature type="transmembrane region" description="Helical" evidence="5">
    <location>
        <begin position="596"/>
        <end position="617"/>
    </location>
</feature>
<evidence type="ECO:0000259" key="6">
    <source>
        <dbReference type="Pfam" id="PF00361"/>
    </source>
</evidence>
<evidence type="ECO:0000259" key="7">
    <source>
        <dbReference type="Pfam" id="PF00662"/>
    </source>
</evidence>
<dbReference type="PANTHER" id="PTHR42829">
    <property type="entry name" value="NADH-UBIQUINONE OXIDOREDUCTASE CHAIN 5"/>
    <property type="match status" value="1"/>
</dbReference>
<sequence>MVKTALEEFAFLIPLLPALAFAITFFFGKKMPSGGAIVPILAIAASFVISFAITLGLLANPGEVVSQSYSWFAVLDIGILIDPLAAVMLSMVSFVSLLIHIYAVSYMSHDAGKARYFAETALFTAAMLSLVLSDNILQLFVSWELVGLCSYLLIGFWFEKPSAAAAAKKAFLTTRVGDVMFLTGIIVLTSDLLKLAGGFQEGVYLLRFDEIFSYIPQLSALQANIFGFEVSHLTIITLLFFGGAVGKSGQFPLHVWLPDAMEGPTTVSALIHAATMVTAGVYLVARTFPMFIAAPGTLMVIAYLGGFTALFAGTMGIVMNDLKRVLAYSTISQLGYMMLALGLGATVGLEAVGVSLFHLINHAFFKALLFLCAGSVIHAVGTQDMRELGGVGKVMPITAGTMAIAALSLAGFGIPGTSIGTSGFMSKDPIIENAYLFAEHSGNWIPYIFAIAAALLTSIYIFRLIFMTFAGKPRSDYHGHESPSIMTVPLSILALFALVFGSLTRTGFMNFLEETFTNSFVDLNIGNLAGIGGYELVEAAGHEPVLILWLPLIMAVAGLAIAFVIYYLRVFSLGPIASMKNPIYRLLYKRYYQHEIYTEFFSIGIVYGVIAFLTQVVDVIVDSIVEGIGILTVGVGEELRKVQTGVVQTYATVIIAGVSLLIILIKLITEVL</sequence>
<feature type="domain" description="NADH-Ubiquinone oxidoreductase (complex I) chain 5 N-terminal" evidence="7">
    <location>
        <begin position="75"/>
        <end position="117"/>
    </location>
</feature>
<keyword evidence="2 5" id="KW-0812">Transmembrane</keyword>
<dbReference type="Pfam" id="PF00361">
    <property type="entry name" value="Proton_antipo_M"/>
    <property type="match status" value="1"/>
</dbReference>
<dbReference type="NCBIfam" id="NF005141">
    <property type="entry name" value="PRK06590.1"/>
    <property type="match status" value="1"/>
</dbReference>
<dbReference type="InterPro" id="IPR001750">
    <property type="entry name" value="ND/Mrp_TM"/>
</dbReference>
<dbReference type="InterPro" id="IPR001516">
    <property type="entry name" value="Proton_antipo_N"/>
</dbReference>
<feature type="transmembrane region" description="Helical" evidence="5">
    <location>
        <begin position="363"/>
        <end position="382"/>
    </location>
</feature>